<dbReference type="Pfam" id="PF26639">
    <property type="entry name" value="Het-6_barrel"/>
    <property type="match status" value="1"/>
</dbReference>
<proteinExistence type="predicted"/>
<reference evidence="2 3" key="1">
    <citation type="submission" date="2022-03" db="EMBL/GenBank/DDBJ databases">
        <title>Genome data of Colletotrichum spp.</title>
        <authorList>
            <person name="Utami Y.D."/>
            <person name="Hiruma K."/>
        </authorList>
    </citation>
    <scope>NUCLEOTIDE SEQUENCE [LARGE SCALE GENOMIC DNA]</scope>
    <source>
        <strain evidence="2 3">MAFF 239500</strain>
    </source>
</reference>
<dbReference type="InterPro" id="IPR052895">
    <property type="entry name" value="HetReg/Transcr_Mod"/>
</dbReference>
<sequence>MATGKENWDRSVAMLKTDFKKYATKQWRDIRAPLSRHAQEEAPKEQEQTHLALGQQFGPFQYSAIPNKGYIRLLELMPGQENEPIQIQLSTVGLDDSIQTYDALSYVWGDPDQPRRAISVNGGYMEIYESLHAILLSLRTNPESVATSQVDERCVLWVDAICINQTDMAERGAQVPIMDNIYRNARRTVIWLGPETKETDHIFEILDHLARDANTTTFDASLSDFIDEQATLPITLIQLNKTPLVQSPARELYAGDSKIWGILTCTWWYRSWTLQEILLSTNITLVMGRHNIDWQNLCAAVDHGLRMRLWNMLASGTFINPNILPYFTIRALQGRLGLYESTHHGSRAEHGPGILLTLLEGCRQRESKDPRDKIYAVSGILKTIQRLSSAADAVNWVRIDADYASPVVFVYRMMSQQLILTTGTLDVLGICPRSSRRGLPSWVTDWSNSSSMAVPLSRDSLDRPRRTHAARGTPANARFPEDAVTLVLRGHEVATVSEISKSIPRWDHTKLDTTEEEPKDQRWARLRAEAAANGEEEPSRFALRMTYLKNSKEDFKSIFTELAQHWHAIIQWERFAARRKPTNPCGLDAEAAAVYWKTLCAGTYDHENPAATEELYHKWSRSLDVLRKNESRYGSLGYGLHPLAYFLQSWDEGFPEFALYCECAIERRLGWCENGWLALLPEATCKGDKIVLAEGGRVPLVLRPNGDGYNTFVGEAYVHGIMNGEAFDQSQCHDIKIC</sequence>
<protein>
    <submittedName>
        <fullName evidence="2">Heterokaryon incompatibility protein 6, OR allele</fullName>
    </submittedName>
</protein>
<accession>A0AA37P0C2</accession>
<name>A0AA37P0C2_9PEZI</name>
<dbReference type="Proteomes" id="UP001055115">
    <property type="component" value="Unassembled WGS sequence"/>
</dbReference>
<dbReference type="EMBL" id="BQXU01000012">
    <property type="protein sequence ID" value="GKT45410.1"/>
    <property type="molecule type" value="Genomic_DNA"/>
</dbReference>
<dbReference type="AlphaFoldDB" id="A0AA37P0C2"/>
<feature type="domain" description="Heterokaryon incompatibility" evidence="1">
    <location>
        <begin position="101"/>
        <end position="276"/>
    </location>
</feature>
<evidence type="ECO:0000313" key="2">
    <source>
        <dbReference type="EMBL" id="GKT45410.1"/>
    </source>
</evidence>
<organism evidence="2 3">
    <name type="scientific">Colletotrichum spaethianum</name>
    <dbReference type="NCBI Taxonomy" id="700344"/>
    <lineage>
        <taxon>Eukaryota</taxon>
        <taxon>Fungi</taxon>
        <taxon>Dikarya</taxon>
        <taxon>Ascomycota</taxon>
        <taxon>Pezizomycotina</taxon>
        <taxon>Sordariomycetes</taxon>
        <taxon>Hypocreomycetidae</taxon>
        <taxon>Glomerellales</taxon>
        <taxon>Glomerellaceae</taxon>
        <taxon>Colletotrichum</taxon>
        <taxon>Colletotrichum spaethianum species complex</taxon>
    </lineage>
</organism>
<dbReference type="PANTHER" id="PTHR24148">
    <property type="entry name" value="ANKYRIN REPEAT DOMAIN-CONTAINING PROTEIN 39 HOMOLOG-RELATED"/>
    <property type="match status" value="1"/>
</dbReference>
<gene>
    <name evidence="2" type="ORF">ColSpa_05591</name>
</gene>
<evidence type="ECO:0000313" key="3">
    <source>
        <dbReference type="Proteomes" id="UP001055115"/>
    </source>
</evidence>
<dbReference type="RefSeq" id="XP_049127760.1">
    <property type="nucleotide sequence ID" value="XM_049271803.1"/>
</dbReference>
<evidence type="ECO:0000259" key="1">
    <source>
        <dbReference type="Pfam" id="PF06985"/>
    </source>
</evidence>
<keyword evidence="3" id="KW-1185">Reference proteome</keyword>
<comment type="caution">
    <text evidence="2">The sequence shown here is derived from an EMBL/GenBank/DDBJ whole genome shotgun (WGS) entry which is preliminary data.</text>
</comment>
<dbReference type="Pfam" id="PF06985">
    <property type="entry name" value="HET"/>
    <property type="match status" value="1"/>
</dbReference>
<dbReference type="PANTHER" id="PTHR24148:SF64">
    <property type="entry name" value="HETEROKARYON INCOMPATIBILITY DOMAIN-CONTAINING PROTEIN"/>
    <property type="match status" value="1"/>
</dbReference>
<dbReference type="InterPro" id="IPR010730">
    <property type="entry name" value="HET"/>
</dbReference>
<dbReference type="GeneID" id="73326393"/>